<comment type="caution">
    <text evidence="1">The sequence shown here is derived from an EMBL/GenBank/DDBJ whole genome shotgun (WGS) entry which is preliminary data.</text>
</comment>
<organism evidence="1 2">
    <name type="scientific">Melastoma candidum</name>
    <dbReference type="NCBI Taxonomy" id="119954"/>
    <lineage>
        <taxon>Eukaryota</taxon>
        <taxon>Viridiplantae</taxon>
        <taxon>Streptophyta</taxon>
        <taxon>Embryophyta</taxon>
        <taxon>Tracheophyta</taxon>
        <taxon>Spermatophyta</taxon>
        <taxon>Magnoliopsida</taxon>
        <taxon>eudicotyledons</taxon>
        <taxon>Gunneridae</taxon>
        <taxon>Pentapetalae</taxon>
        <taxon>rosids</taxon>
        <taxon>malvids</taxon>
        <taxon>Myrtales</taxon>
        <taxon>Melastomataceae</taxon>
        <taxon>Melastomatoideae</taxon>
        <taxon>Melastomateae</taxon>
        <taxon>Melastoma</taxon>
    </lineage>
</organism>
<dbReference type="EMBL" id="CM042881">
    <property type="protein sequence ID" value="KAI4386023.1"/>
    <property type="molecule type" value="Genomic_DNA"/>
</dbReference>
<protein>
    <submittedName>
        <fullName evidence="1">Uncharacterized protein</fullName>
    </submittedName>
</protein>
<gene>
    <name evidence="1" type="ORF">MLD38_003996</name>
</gene>
<sequence length="157" mass="18062">MVGGCECDTDFDVEVAIKAGFLRTDREFLDLVDFHVPLYFLLRRLAIMKPLTSLTGCNPITRKHVKLRKTKERCRKLDHSRKDIEEDSPKEFDSPPMKMRRISMVKRLKTRTEQASKDNIGSNDGIVAACKELVNLVVSRGSMDDITVMIIDLHHFR</sequence>
<dbReference type="Proteomes" id="UP001057402">
    <property type="component" value="Chromosome 2"/>
</dbReference>
<evidence type="ECO:0000313" key="1">
    <source>
        <dbReference type="EMBL" id="KAI4386023.1"/>
    </source>
</evidence>
<name>A0ACB9S409_9MYRT</name>
<accession>A0ACB9S409</accession>
<evidence type="ECO:0000313" key="2">
    <source>
        <dbReference type="Proteomes" id="UP001057402"/>
    </source>
</evidence>
<keyword evidence="2" id="KW-1185">Reference proteome</keyword>
<reference evidence="2" key="1">
    <citation type="journal article" date="2023" name="Front. Plant Sci.">
        <title>Chromosomal-level genome assembly of Melastoma candidum provides insights into trichome evolution.</title>
        <authorList>
            <person name="Zhong Y."/>
            <person name="Wu W."/>
            <person name="Sun C."/>
            <person name="Zou P."/>
            <person name="Liu Y."/>
            <person name="Dai S."/>
            <person name="Zhou R."/>
        </authorList>
    </citation>
    <scope>NUCLEOTIDE SEQUENCE [LARGE SCALE GENOMIC DNA]</scope>
</reference>
<proteinExistence type="predicted"/>